<dbReference type="GO" id="GO:0000981">
    <property type="term" value="F:DNA-binding transcription factor activity, RNA polymerase II-specific"/>
    <property type="evidence" value="ECO:0007669"/>
    <property type="project" value="TreeGrafter"/>
</dbReference>
<dbReference type="PANTHER" id="PTHR23235">
    <property type="entry name" value="KRUEPPEL-LIKE TRANSCRIPTION FACTOR"/>
    <property type="match status" value="1"/>
</dbReference>
<feature type="compositionally biased region" description="Basic and acidic residues" evidence="6">
    <location>
        <begin position="210"/>
        <end position="220"/>
    </location>
</feature>
<proteinExistence type="predicted"/>
<dbReference type="PROSITE" id="PS50157">
    <property type="entry name" value="ZINC_FINGER_C2H2_2"/>
    <property type="match status" value="4"/>
</dbReference>
<dbReference type="Proteomes" id="UP000696485">
    <property type="component" value="Unassembled WGS sequence"/>
</dbReference>
<dbReference type="GO" id="GO:0000978">
    <property type="term" value="F:RNA polymerase II cis-regulatory region sequence-specific DNA binding"/>
    <property type="evidence" value="ECO:0007669"/>
    <property type="project" value="TreeGrafter"/>
</dbReference>
<dbReference type="GO" id="GO:0008270">
    <property type="term" value="F:zinc ion binding"/>
    <property type="evidence" value="ECO:0007669"/>
    <property type="project" value="UniProtKB-KW"/>
</dbReference>
<feature type="compositionally biased region" description="Polar residues" evidence="6">
    <location>
        <begin position="265"/>
        <end position="282"/>
    </location>
</feature>
<accession>A0A9P5VJE7</accession>
<dbReference type="PANTHER" id="PTHR23235:SF71">
    <property type="entry name" value="KRUEPPEL-LIKE FACTOR 16"/>
    <property type="match status" value="1"/>
</dbReference>
<feature type="compositionally biased region" description="Low complexity" evidence="6">
    <location>
        <begin position="396"/>
        <end position="414"/>
    </location>
</feature>
<reference evidence="8" key="1">
    <citation type="journal article" date="2020" name="Fungal Divers.">
        <title>Resolving the Mortierellaceae phylogeny through synthesis of multi-gene phylogenetics and phylogenomics.</title>
        <authorList>
            <person name="Vandepol N."/>
            <person name="Liber J."/>
            <person name="Desiro A."/>
            <person name="Na H."/>
            <person name="Kennedy M."/>
            <person name="Barry K."/>
            <person name="Grigoriev I.V."/>
            <person name="Miller A.N."/>
            <person name="O'Donnell K."/>
            <person name="Stajich J.E."/>
            <person name="Bonito G."/>
        </authorList>
    </citation>
    <scope>NUCLEOTIDE SEQUENCE</scope>
    <source>
        <strain evidence="8">NVP1</strain>
    </source>
</reference>
<feature type="compositionally biased region" description="Low complexity" evidence="6">
    <location>
        <begin position="100"/>
        <end position="113"/>
    </location>
</feature>
<feature type="domain" description="C2H2-type" evidence="7">
    <location>
        <begin position="696"/>
        <end position="725"/>
    </location>
</feature>
<comment type="caution">
    <text evidence="8">The sequence shown here is derived from an EMBL/GenBank/DDBJ whole genome shotgun (WGS) entry which is preliminary data.</text>
</comment>
<feature type="region of interest" description="Disordered" evidence="6">
    <location>
        <begin position="91"/>
        <end position="115"/>
    </location>
</feature>
<keyword evidence="9" id="KW-1185">Reference proteome</keyword>
<protein>
    <recommendedName>
        <fullName evidence="7">C2H2-type domain-containing protein</fullName>
    </recommendedName>
</protein>
<evidence type="ECO:0000256" key="4">
    <source>
        <dbReference type="ARBA" id="ARBA00022833"/>
    </source>
</evidence>
<feature type="region of interest" description="Disordered" evidence="6">
    <location>
        <begin position="1"/>
        <end position="72"/>
    </location>
</feature>
<dbReference type="InterPro" id="IPR013087">
    <property type="entry name" value="Znf_C2H2_type"/>
</dbReference>
<dbReference type="PROSITE" id="PS00028">
    <property type="entry name" value="ZINC_FINGER_C2H2_1"/>
    <property type="match status" value="4"/>
</dbReference>
<feature type="compositionally biased region" description="Polar residues" evidence="6">
    <location>
        <begin position="1"/>
        <end position="10"/>
    </location>
</feature>
<feature type="domain" description="C2H2-type" evidence="7">
    <location>
        <begin position="148"/>
        <end position="177"/>
    </location>
</feature>
<feature type="compositionally biased region" description="Low complexity" evidence="6">
    <location>
        <begin position="347"/>
        <end position="363"/>
    </location>
</feature>
<dbReference type="InterPro" id="IPR036236">
    <property type="entry name" value="Znf_C2H2_sf"/>
</dbReference>
<feature type="compositionally biased region" description="Acidic residues" evidence="6">
    <location>
        <begin position="457"/>
        <end position="467"/>
    </location>
</feature>
<feature type="compositionally biased region" description="Polar residues" evidence="6">
    <location>
        <begin position="531"/>
        <end position="542"/>
    </location>
</feature>
<evidence type="ECO:0000313" key="8">
    <source>
        <dbReference type="EMBL" id="KAF9327490.1"/>
    </source>
</evidence>
<gene>
    <name evidence="8" type="ORF">BG006_009224</name>
</gene>
<dbReference type="AlphaFoldDB" id="A0A9P5VJE7"/>
<dbReference type="Gene3D" id="3.30.160.60">
    <property type="entry name" value="Classic Zinc Finger"/>
    <property type="match status" value="4"/>
</dbReference>
<feature type="region of interest" description="Disordered" evidence="6">
    <location>
        <begin position="300"/>
        <end position="565"/>
    </location>
</feature>
<feature type="compositionally biased region" description="Basic and acidic residues" evidence="6">
    <location>
        <begin position="229"/>
        <end position="238"/>
    </location>
</feature>
<feature type="domain" description="C2H2-type" evidence="7">
    <location>
        <begin position="666"/>
        <end position="695"/>
    </location>
</feature>
<evidence type="ECO:0000256" key="1">
    <source>
        <dbReference type="ARBA" id="ARBA00022723"/>
    </source>
</evidence>
<feature type="compositionally biased region" description="Polar residues" evidence="6">
    <location>
        <begin position="483"/>
        <end position="505"/>
    </location>
</feature>
<feature type="compositionally biased region" description="Polar residues" evidence="6">
    <location>
        <begin position="376"/>
        <end position="386"/>
    </location>
</feature>
<dbReference type="FunFam" id="3.30.160.60:FF:000125">
    <property type="entry name" value="Putative zinc finger protein 143"/>
    <property type="match status" value="2"/>
</dbReference>
<feature type="compositionally biased region" description="Low complexity" evidence="6">
    <location>
        <begin position="305"/>
        <end position="321"/>
    </location>
</feature>
<feature type="compositionally biased region" description="Basic and acidic residues" evidence="6">
    <location>
        <begin position="245"/>
        <end position="259"/>
    </location>
</feature>
<evidence type="ECO:0000256" key="5">
    <source>
        <dbReference type="PROSITE-ProRule" id="PRU00042"/>
    </source>
</evidence>
<feature type="compositionally biased region" description="Basic and acidic residues" evidence="6">
    <location>
        <begin position="26"/>
        <end position="45"/>
    </location>
</feature>
<sequence>MHQLQSTPQYRPQHRPQRSLDWGRSIMERNERERSPYSHVRDYHPSRMARPYPDESDFDNHMEGEDDEEGIYSSSSAHNMHAYNVHFAGATNTSDKHRNNSISSNESSGSSSSQAQKHPCKFPLCGWSFKRFEHLKRHTLVHTKERPFVCEFQGCEKSFSRSDNFSAHLRTHTKKSMHTRHFDQQLMLMDHPMKGRPASGGVGPDAYRGSNDDDGYRSIDRPSPPRPVAKSEHHEPEYHSSSNGRDYHRRFILDRDDLPRPMNGHSRNPSIKHSPESPTSAPSAIKLEPKMTRKDVGAYLHQHHPPSSSSPLPYTPSSLRSGPQKHHRHPSQTIPPPSRHGYGSPELSSRLMSHSPSPMSRHSPIARSPVSRHSRNGSTAMSNPTKSVVLGGHDQSNPNPNGESPSPKSRVSSSHYEDQAHHFGPISSHFVPMASHEPTPHHNNNDNNSDNNHEDSEGSDGEVNSDDEQQKEFPECGFENVKATASNVASSVSGHNSLPFSGNTDSHPHPKVNTSSLGYRGPPSPPSSSSFHNQNRLHNGSMSPPPLSARSNPEGFAPLDEDGNPVHEYSGAYRRLSYDDYHHRPHLSGYGHGFGHVVDGPLSSAYPEYGYEGSGHAYSSASYPYHPPSYGVAPLSTTNSNASGGLSGGATGGVRPRGSTSSVKNHCCSVPGCMKRFKRLEHLKRHIKTHTLERPFACTTPGCNKRFSRSDNLSQHIKTHQRQLMSKTHWKQRPLM</sequence>
<evidence type="ECO:0000256" key="6">
    <source>
        <dbReference type="SAM" id="MobiDB-lite"/>
    </source>
</evidence>
<keyword evidence="2" id="KW-0677">Repeat</keyword>
<evidence type="ECO:0000256" key="2">
    <source>
        <dbReference type="ARBA" id="ARBA00022737"/>
    </source>
</evidence>
<keyword evidence="3 5" id="KW-0863">Zinc-finger</keyword>
<dbReference type="SUPFAM" id="SSF57667">
    <property type="entry name" value="beta-beta-alpha zinc fingers"/>
    <property type="match status" value="3"/>
</dbReference>
<name>A0A9P5VJE7_9FUNG</name>
<organism evidence="8 9">
    <name type="scientific">Podila minutissima</name>
    <dbReference type="NCBI Taxonomy" id="64525"/>
    <lineage>
        <taxon>Eukaryota</taxon>
        <taxon>Fungi</taxon>
        <taxon>Fungi incertae sedis</taxon>
        <taxon>Mucoromycota</taxon>
        <taxon>Mortierellomycotina</taxon>
        <taxon>Mortierellomycetes</taxon>
        <taxon>Mortierellales</taxon>
        <taxon>Mortierellaceae</taxon>
        <taxon>Podila</taxon>
    </lineage>
</organism>
<feature type="domain" description="C2H2-type" evidence="7">
    <location>
        <begin position="118"/>
        <end position="147"/>
    </location>
</feature>
<dbReference type="SMART" id="SM00355">
    <property type="entry name" value="ZnF_C2H2"/>
    <property type="match status" value="4"/>
</dbReference>
<dbReference type="Pfam" id="PF00096">
    <property type="entry name" value="zf-C2H2"/>
    <property type="match status" value="3"/>
</dbReference>
<evidence type="ECO:0000259" key="7">
    <source>
        <dbReference type="PROSITE" id="PS50157"/>
    </source>
</evidence>
<feature type="region of interest" description="Disordered" evidence="6">
    <location>
        <begin position="191"/>
        <end position="287"/>
    </location>
</feature>
<evidence type="ECO:0000313" key="9">
    <source>
        <dbReference type="Proteomes" id="UP000696485"/>
    </source>
</evidence>
<keyword evidence="4" id="KW-0862">Zinc</keyword>
<keyword evidence="1" id="KW-0479">Metal-binding</keyword>
<evidence type="ECO:0000256" key="3">
    <source>
        <dbReference type="ARBA" id="ARBA00022771"/>
    </source>
</evidence>
<dbReference type="EMBL" id="JAAAUY010000660">
    <property type="protein sequence ID" value="KAF9327490.1"/>
    <property type="molecule type" value="Genomic_DNA"/>
</dbReference>